<proteinExistence type="predicted"/>
<gene>
    <name evidence="2" type="ORF">SDC9_72672</name>
</gene>
<name>A0A644YE59_9ZZZZ</name>
<dbReference type="Gene3D" id="3.40.50.300">
    <property type="entry name" value="P-loop containing nucleotide triphosphate hydrolases"/>
    <property type="match status" value="2"/>
</dbReference>
<comment type="caution">
    <text evidence="2">The sequence shown here is derived from an EMBL/GenBank/DDBJ whole genome shotgun (WGS) entry which is preliminary data.</text>
</comment>
<organism evidence="2">
    <name type="scientific">bioreactor metagenome</name>
    <dbReference type="NCBI Taxonomy" id="1076179"/>
    <lineage>
        <taxon>unclassified sequences</taxon>
        <taxon>metagenomes</taxon>
        <taxon>ecological metagenomes</taxon>
    </lineage>
</organism>
<evidence type="ECO:0000313" key="2">
    <source>
        <dbReference type="EMBL" id="MPM26171.1"/>
    </source>
</evidence>
<dbReference type="EMBL" id="VSSQ01004666">
    <property type="protein sequence ID" value="MPM26171.1"/>
    <property type="molecule type" value="Genomic_DNA"/>
</dbReference>
<reference evidence="2" key="1">
    <citation type="submission" date="2019-08" db="EMBL/GenBank/DDBJ databases">
        <authorList>
            <person name="Kucharzyk K."/>
            <person name="Murdoch R.W."/>
            <person name="Higgins S."/>
            <person name="Loffler F."/>
        </authorList>
    </citation>
    <scope>NUCLEOTIDE SEQUENCE</scope>
</reference>
<dbReference type="AlphaFoldDB" id="A0A644YE59"/>
<dbReference type="InterPro" id="IPR003959">
    <property type="entry name" value="ATPase_AAA_core"/>
</dbReference>
<dbReference type="GO" id="GO:0016887">
    <property type="term" value="F:ATP hydrolysis activity"/>
    <property type="evidence" value="ECO:0007669"/>
    <property type="project" value="InterPro"/>
</dbReference>
<accession>A0A644YE59</accession>
<sequence>MNHISSIKYQNYKAFSRYTVSLSDFNILVGPNNAGKSTIIGSLKILAEGLRIGRAKTPIQITGPDGDSFLGYEIDLRNVPIATENIFCNYNESNPAIIKFRLSNNTFIQIFFPSIGKCYMNYISENKIIRSPKEFKAIVDLEIGFVPILGPVEHDELLYKKDAARSALLTYRASRNFRNIWYHYNDDFQDFKELVVSTWPGMDIEPPEIDYTTGKPVLHMFCPEERIPRELFWSGYGFQVWCQMLTYIIKNKNVSLFLIDEPDIYLHSDLQRQLLGILKSLGPDIIIATHSTEIISEAEMNDILVINKLNSSATRIKNIGQFANLFGILGSNLNPVLTQIAKTKKVLFVEGKDYNIISKFAKVLGFERAANRSGFAVIPVEGFQPSRLLAMKEGIIRTIGFDIKSGVIFDKDFRSDEEITELLNELSSENDFAHIHTCKELENFLLVPEAIEKAIKIRIKDRKNRVGQAIEYEESTTALLYKISDKFKIDTQSQLQSHQIKFGRKLRPSIDDSTMYSQILTDFDRQWSQLSDRLRMICGKDFLSELNSYLQDNYKITISTSNIISSLNVEITPDGIKEIVLKIDRFLNS</sequence>
<dbReference type="Pfam" id="PF13304">
    <property type="entry name" value="AAA_21"/>
    <property type="match status" value="1"/>
</dbReference>
<dbReference type="InterPro" id="IPR027417">
    <property type="entry name" value="P-loop_NTPase"/>
</dbReference>
<dbReference type="GO" id="GO:0005524">
    <property type="term" value="F:ATP binding"/>
    <property type="evidence" value="ECO:0007669"/>
    <property type="project" value="InterPro"/>
</dbReference>
<evidence type="ECO:0000259" key="1">
    <source>
        <dbReference type="Pfam" id="PF13304"/>
    </source>
</evidence>
<protein>
    <recommendedName>
        <fullName evidence="1">ATPase AAA-type core domain-containing protein</fullName>
    </recommendedName>
</protein>
<feature type="domain" description="ATPase AAA-type core" evidence="1">
    <location>
        <begin position="25"/>
        <end position="296"/>
    </location>
</feature>
<dbReference type="InterPro" id="IPR051396">
    <property type="entry name" value="Bact_Antivir_Def_Nuclease"/>
</dbReference>
<dbReference type="SUPFAM" id="SSF52540">
    <property type="entry name" value="P-loop containing nucleoside triphosphate hydrolases"/>
    <property type="match status" value="1"/>
</dbReference>
<dbReference type="PANTHER" id="PTHR43581">
    <property type="entry name" value="ATP/GTP PHOSPHATASE"/>
    <property type="match status" value="1"/>
</dbReference>
<dbReference type="PANTHER" id="PTHR43581:SF4">
    <property type="entry name" value="ATP_GTP PHOSPHATASE"/>
    <property type="match status" value="1"/>
</dbReference>